<dbReference type="Pfam" id="PF10442">
    <property type="entry name" value="FIST_C"/>
    <property type="match status" value="1"/>
</dbReference>
<dbReference type="AlphaFoldDB" id="A0AA45WLL1"/>
<dbReference type="InterPro" id="IPR013702">
    <property type="entry name" value="FIST_domain_N"/>
</dbReference>
<comment type="caution">
    <text evidence="3">The sequence shown here is derived from an EMBL/GenBank/DDBJ whole genome shotgun (WGS) entry which is preliminary data.</text>
</comment>
<evidence type="ECO:0000259" key="2">
    <source>
        <dbReference type="SMART" id="SM01204"/>
    </source>
</evidence>
<dbReference type="InterPro" id="IPR019494">
    <property type="entry name" value="FIST_C"/>
</dbReference>
<sequence>MLFKSFGFDKIDKKECLLKLNKTIFPDAKLLVIFVPYEFLDEDFDKCIRQYYGGDYIAISAIGVMFNENLFYDGISGFGYYGENYNIFLQEDITENIEKTADNLKNYYLNNRENVNLIFANVSPVSINKVLDSLHGFSEEGNLWGGIASSRDKEFRTRIIYNGKFIEDGFVVLTLKNLKIYSNISLGFIPVGLPYKITKAKDNKVYEIEGMKIDYFLEKLLQGTGINLENLDPLTTAQTLWNFPFLILNKEYGYVSVNRTAFKYNKEENALIFYGNIEEGSEIRIAIADSEDILNSFERIIKHFQDEIKNKKIYIMLNFSCLARIYLLKKEGKEQEEQKILKKYFPTIDIVGFLTSGEIGHDRFGKAGMLYNETSLIVAIGE</sequence>
<dbReference type="SMART" id="SM00897">
    <property type="entry name" value="FIST"/>
    <property type="match status" value="1"/>
</dbReference>
<feature type="domain" description="FIST" evidence="1">
    <location>
        <begin position="27"/>
        <end position="212"/>
    </location>
</feature>
<dbReference type="PANTHER" id="PTHR40252:SF2">
    <property type="entry name" value="BLR0328 PROTEIN"/>
    <property type="match status" value="1"/>
</dbReference>
<dbReference type="SMART" id="SM01204">
    <property type="entry name" value="FIST_C"/>
    <property type="match status" value="1"/>
</dbReference>
<organism evidence="3 4">
    <name type="scientific">Venenivibrio stagnispumantis</name>
    <dbReference type="NCBI Taxonomy" id="407998"/>
    <lineage>
        <taxon>Bacteria</taxon>
        <taxon>Pseudomonadati</taxon>
        <taxon>Aquificota</taxon>
        <taxon>Aquificia</taxon>
        <taxon>Aquificales</taxon>
        <taxon>Hydrogenothermaceae</taxon>
        <taxon>Venenivibrio</taxon>
    </lineage>
</organism>
<evidence type="ECO:0000259" key="1">
    <source>
        <dbReference type="SMART" id="SM00897"/>
    </source>
</evidence>
<gene>
    <name evidence="3" type="ORF">SAMN06264868_1096</name>
</gene>
<accession>A0AA45WLL1</accession>
<proteinExistence type="predicted"/>
<feature type="domain" description="FIST C-domain" evidence="2">
    <location>
        <begin position="216"/>
        <end position="362"/>
    </location>
</feature>
<dbReference type="Pfam" id="PF08495">
    <property type="entry name" value="FIST"/>
    <property type="match status" value="1"/>
</dbReference>
<dbReference type="EMBL" id="FXTX01000009">
    <property type="protein sequence ID" value="SMP11814.1"/>
    <property type="molecule type" value="Genomic_DNA"/>
</dbReference>
<dbReference type="Proteomes" id="UP001157947">
    <property type="component" value="Unassembled WGS sequence"/>
</dbReference>
<evidence type="ECO:0000313" key="4">
    <source>
        <dbReference type="Proteomes" id="UP001157947"/>
    </source>
</evidence>
<name>A0AA45WLL1_9AQUI</name>
<protein>
    <submittedName>
        <fullName evidence="3">Uncharacterized conserved protein, contains FIST_N domain</fullName>
    </submittedName>
</protein>
<evidence type="ECO:0000313" key="3">
    <source>
        <dbReference type="EMBL" id="SMP11814.1"/>
    </source>
</evidence>
<keyword evidence="4" id="KW-1185">Reference proteome</keyword>
<dbReference type="PANTHER" id="PTHR40252">
    <property type="entry name" value="BLR0328 PROTEIN"/>
    <property type="match status" value="1"/>
</dbReference>
<dbReference type="RefSeq" id="WP_265134443.1">
    <property type="nucleotide sequence ID" value="NZ_FXTX01000009.1"/>
</dbReference>
<reference evidence="3" key="1">
    <citation type="submission" date="2017-05" db="EMBL/GenBank/DDBJ databases">
        <authorList>
            <person name="Varghese N."/>
            <person name="Submissions S."/>
        </authorList>
    </citation>
    <scope>NUCLEOTIDE SEQUENCE</scope>
    <source>
        <strain evidence="3">DSM 18763</strain>
    </source>
</reference>